<evidence type="ECO:0000313" key="3">
    <source>
        <dbReference type="Proteomes" id="UP001218218"/>
    </source>
</evidence>
<feature type="region of interest" description="Disordered" evidence="1">
    <location>
        <begin position="65"/>
        <end position="139"/>
    </location>
</feature>
<evidence type="ECO:0000313" key="2">
    <source>
        <dbReference type="EMBL" id="KAJ7351481.1"/>
    </source>
</evidence>
<feature type="compositionally biased region" description="Low complexity" evidence="1">
    <location>
        <begin position="111"/>
        <end position="123"/>
    </location>
</feature>
<gene>
    <name evidence="2" type="ORF">DFH08DRAFT_806201</name>
</gene>
<keyword evidence="3" id="KW-1185">Reference proteome</keyword>
<dbReference type="Proteomes" id="UP001218218">
    <property type="component" value="Unassembled WGS sequence"/>
</dbReference>
<organism evidence="2 3">
    <name type="scientific">Mycena albidolilacea</name>
    <dbReference type="NCBI Taxonomy" id="1033008"/>
    <lineage>
        <taxon>Eukaryota</taxon>
        <taxon>Fungi</taxon>
        <taxon>Dikarya</taxon>
        <taxon>Basidiomycota</taxon>
        <taxon>Agaricomycotina</taxon>
        <taxon>Agaricomycetes</taxon>
        <taxon>Agaricomycetidae</taxon>
        <taxon>Agaricales</taxon>
        <taxon>Marasmiineae</taxon>
        <taxon>Mycenaceae</taxon>
        <taxon>Mycena</taxon>
    </lineage>
</organism>
<feature type="compositionally biased region" description="Polar residues" evidence="1">
    <location>
        <begin position="706"/>
        <end position="720"/>
    </location>
</feature>
<reference evidence="2" key="1">
    <citation type="submission" date="2023-03" db="EMBL/GenBank/DDBJ databases">
        <title>Massive genome expansion in bonnet fungi (Mycena s.s.) driven by repeated elements and novel gene families across ecological guilds.</title>
        <authorList>
            <consortium name="Lawrence Berkeley National Laboratory"/>
            <person name="Harder C.B."/>
            <person name="Miyauchi S."/>
            <person name="Viragh M."/>
            <person name="Kuo A."/>
            <person name="Thoen E."/>
            <person name="Andreopoulos B."/>
            <person name="Lu D."/>
            <person name="Skrede I."/>
            <person name="Drula E."/>
            <person name="Henrissat B."/>
            <person name="Morin E."/>
            <person name="Kohler A."/>
            <person name="Barry K."/>
            <person name="LaButti K."/>
            <person name="Morin E."/>
            <person name="Salamov A."/>
            <person name="Lipzen A."/>
            <person name="Mereny Z."/>
            <person name="Hegedus B."/>
            <person name="Baldrian P."/>
            <person name="Stursova M."/>
            <person name="Weitz H."/>
            <person name="Taylor A."/>
            <person name="Grigoriev I.V."/>
            <person name="Nagy L.G."/>
            <person name="Martin F."/>
            <person name="Kauserud H."/>
        </authorList>
    </citation>
    <scope>NUCLEOTIDE SEQUENCE</scope>
    <source>
        <strain evidence="2">CBHHK002</strain>
    </source>
</reference>
<accession>A0AAD7A7U2</accession>
<dbReference type="AlphaFoldDB" id="A0AAD7A7U2"/>
<evidence type="ECO:0000256" key="1">
    <source>
        <dbReference type="SAM" id="MobiDB-lite"/>
    </source>
</evidence>
<comment type="caution">
    <text evidence="2">The sequence shown here is derived from an EMBL/GenBank/DDBJ whole genome shotgun (WGS) entry which is preliminary data.</text>
</comment>
<protein>
    <submittedName>
        <fullName evidence="2">Uncharacterized protein</fullName>
    </submittedName>
</protein>
<proteinExistence type="predicted"/>
<feature type="compositionally biased region" description="Basic and acidic residues" evidence="1">
    <location>
        <begin position="690"/>
        <end position="705"/>
    </location>
</feature>
<sequence>MIKHRRHWDYWLDLLSSTRVAAYFSFRCLSSCSRSPSGGGLSVVPSVDLESTGLVSLVRGIPAYESSHPSAPCPRSLSFSRSRSRSRSCPCIPPLHTPIHQTTPPPPPSAAAPRPQDSSAPRAWRVEPFPTGAEPSLNGSICVRGDQRALDNEAAHDVLKDEEEDGAQIPDVRVVRGFGKGVVGGGGVGGPGCGSGVAGVGADAAEVGRVEDAGMGIAILPPLPVGDPTDPTVNTDPHRPARTQEARVLATALRPAPSNAGQSLAAADPGPPPQSNTCIQAQADPMHSTLNWAREDAGKHEPVVLGACEVEASRLRDRIPRMSTTAGRKNNTKYSTRRADATVAPRSASVLDPASPSPLGFILGPIRLEASFSQSVARTAQLSAARADLLVLSSLLDRTQSDIDFDFNDHPFKSQRGARETRAASILAKLYHLDQFVAVSGTQSGTAGLTTHLFPPPSVRGLRPKSQHDARESAMLHRYGAPGSALLKFEWNWRPALGPPMPPDVHGDPHLDFMSLRIGQYPGILEAPYILHLITDEKTKDTNPESLLTVNDARISLQIFRKLSKSLLQQPASCQYSPPVELALIVRRVVWQHSRARLPWNGDSVLLQYLRVGLDERLDTVQLSVFPRASKQLTTVCGSFPHDMVDMSTVVQGNSMKARQHNAEHSPLLFWVEIAKERPLAENNGADGGRVADDNGARSLMKDQDVMSQSTTDTEKSQQIFRPRAQ</sequence>
<dbReference type="EMBL" id="JARIHO010000013">
    <property type="protein sequence ID" value="KAJ7351481.1"/>
    <property type="molecule type" value="Genomic_DNA"/>
</dbReference>
<feature type="region of interest" description="Disordered" evidence="1">
    <location>
        <begin position="256"/>
        <end position="275"/>
    </location>
</feature>
<feature type="region of interest" description="Disordered" evidence="1">
    <location>
        <begin position="682"/>
        <end position="726"/>
    </location>
</feature>
<name>A0AAD7A7U2_9AGAR</name>